<dbReference type="Gene3D" id="3.30.40.10">
    <property type="entry name" value="Zinc/RING finger domain, C3HC4 (zinc finger)"/>
    <property type="match status" value="1"/>
</dbReference>
<name>M2XIL2_GALSU</name>
<dbReference type="PANTHER" id="PTHR46225:SF19">
    <property type="entry name" value="RING-TYPE DOMAIN-CONTAINING PROTEIN"/>
    <property type="match status" value="1"/>
</dbReference>
<dbReference type="Proteomes" id="UP000030680">
    <property type="component" value="Unassembled WGS sequence"/>
</dbReference>
<evidence type="ECO:0000313" key="5">
    <source>
        <dbReference type="Proteomes" id="UP000030680"/>
    </source>
</evidence>
<dbReference type="Pfam" id="PF13639">
    <property type="entry name" value="zf-RING_2"/>
    <property type="match status" value="1"/>
</dbReference>
<dbReference type="GO" id="GO:0008270">
    <property type="term" value="F:zinc ion binding"/>
    <property type="evidence" value="ECO:0007669"/>
    <property type="project" value="UniProtKB-KW"/>
</dbReference>
<feature type="transmembrane region" description="Helical" evidence="2">
    <location>
        <begin position="248"/>
        <end position="277"/>
    </location>
</feature>
<feature type="transmembrane region" description="Helical" evidence="2">
    <location>
        <begin position="85"/>
        <end position="108"/>
    </location>
</feature>
<feature type="transmembrane region" description="Helical" evidence="2">
    <location>
        <begin position="114"/>
        <end position="134"/>
    </location>
</feature>
<feature type="transmembrane region" description="Helical" evidence="2">
    <location>
        <begin position="208"/>
        <end position="228"/>
    </location>
</feature>
<gene>
    <name evidence="4" type="ORF">Gasu_27170</name>
</gene>
<dbReference type="EMBL" id="KB454504">
    <property type="protein sequence ID" value="EME29932.1"/>
    <property type="molecule type" value="Genomic_DNA"/>
</dbReference>
<dbReference type="SMART" id="SM00184">
    <property type="entry name" value="RING"/>
    <property type="match status" value="1"/>
</dbReference>
<proteinExistence type="predicted"/>
<keyword evidence="2" id="KW-1133">Transmembrane helix</keyword>
<keyword evidence="2" id="KW-0812">Transmembrane</keyword>
<keyword evidence="1" id="KW-0479">Metal-binding</keyword>
<dbReference type="InterPro" id="IPR001841">
    <property type="entry name" value="Znf_RING"/>
</dbReference>
<dbReference type="KEGG" id="gsl:Gasu_27170"/>
<dbReference type="STRING" id="130081.M2XIL2"/>
<evidence type="ECO:0000313" key="4">
    <source>
        <dbReference type="EMBL" id="EME29932.1"/>
    </source>
</evidence>
<keyword evidence="1" id="KW-0863">Zinc-finger</keyword>
<dbReference type="RefSeq" id="XP_005706452.1">
    <property type="nucleotide sequence ID" value="XM_005706395.1"/>
</dbReference>
<dbReference type="SUPFAM" id="SSF57850">
    <property type="entry name" value="RING/U-box"/>
    <property type="match status" value="1"/>
</dbReference>
<dbReference type="PROSITE" id="PS50089">
    <property type="entry name" value="ZF_RING_2"/>
    <property type="match status" value="1"/>
</dbReference>
<feature type="domain" description="RING-type" evidence="3">
    <location>
        <begin position="317"/>
        <end position="358"/>
    </location>
</feature>
<organism evidence="4 5">
    <name type="scientific">Galdieria sulphuraria</name>
    <name type="common">Red alga</name>
    <dbReference type="NCBI Taxonomy" id="130081"/>
    <lineage>
        <taxon>Eukaryota</taxon>
        <taxon>Rhodophyta</taxon>
        <taxon>Bangiophyceae</taxon>
        <taxon>Galdieriales</taxon>
        <taxon>Galdieriaceae</taxon>
        <taxon>Galdieria</taxon>
    </lineage>
</organism>
<dbReference type="GeneID" id="17088695"/>
<sequence length="368" mass="41943">MSTSPASPLLGRASLDMRRQGLEVAGTSVDGNRITSESLLRNASRAHHHRRSSSQAVRLLRQESTRVRNNVVDRFQRDLLPAGRLLTVLLVTSELTAELLVLIFSWNKSCDRPLHFWICVLIFIQLFSLVLNLVGSRYSRVFASLESLSQEEGTRHETGSSSGVFFRAENIYRGFPSGSSEIEETESLEESGNTIFESMYHNELVSRWLRLLNAFYLVWFIVGSIWLSECETCNKTAPHLYRLVLALIVIYYALLGLPLACFCLIMCCLPLFIRLLLPYAESTQRRRGRAATAEQINNLPCSSYVHGSFEREEDTSCVICLTDYIDGDMIRHLPCKHHYHKKCIDEWLALDKSCPLCKKDIDSREEIV</sequence>
<accession>M2XIL2</accession>
<dbReference type="OrthoDB" id="8062037at2759"/>
<dbReference type="OMA" id="CVEYKHR"/>
<reference evidence="5" key="1">
    <citation type="journal article" date="2013" name="Science">
        <title>Gene transfer from bacteria and archaea facilitated evolution of an extremophilic eukaryote.</title>
        <authorList>
            <person name="Schonknecht G."/>
            <person name="Chen W.H."/>
            <person name="Ternes C.M."/>
            <person name="Barbier G.G."/>
            <person name="Shrestha R.P."/>
            <person name="Stanke M."/>
            <person name="Brautigam A."/>
            <person name="Baker B.J."/>
            <person name="Banfield J.F."/>
            <person name="Garavito R.M."/>
            <person name="Carr K."/>
            <person name="Wilkerson C."/>
            <person name="Rensing S.A."/>
            <person name="Gagneul D."/>
            <person name="Dickenson N.E."/>
            <person name="Oesterhelt C."/>
            <person name="Lercher M.J."/>
            <person name="Weber A.P."/>
        </authorList>
    </citation>
    <scope>NUCLEOTIDE SEQUENCE [LARGE SCALE GENOMIC DNA]</scope>
    <source>
        <strain evidence="5">074W</strain>
    </source>
</reference>
<dbReference type="FunFam" id="3.30.40.10:FF:000388">
    <property type="entry name" value="Putative RING zinc finger domain superfamily protein"/>
    <property type="match status" value="1"/>
</dbReference>
<keyword evidence="2" id="KW-0472">Membrane</keyword>
<dbReference type="PANTHER" id="PTHR46225">
    <property type="entry name" value="C3H4 TYPE ZINC FINGER PROTEIN"/>
    <property type="match status" value="1"/>
</dbReference>
<evidence type="ECO:0000256" key="1">
    <source>
        <dbReference type="PROSITE-ProRule" id="PRU00175"/>
    </source>
</evidence>
<keyword evidence="5" id="KW-1185">Reference proteome</keyword>
<dbReference type="AlphaFoldDB" id="M2XIL2"/>
<evidence type="ECO:0000259" key="3">
    <source>
        <dbReference type="PROSITE" id="PS50089"/>
    </source>
</evidence>
<dbReference type="eggNOG" id="KOG0800">
    <property type="taxonomic scope" value="Eukaryota"/>
</dbReference>
<protein>
    <submittedName>
        <fullName evidence="4">Zinc finger (C3HC4-type RING finger) family protein</fullName>
    </submittedName>
</protein>
<keyword evidence="1" id="KW-0862">Zinc</keyword>
<evidence type="ECO:0000256" key="2">
    <source>
        <dbReference type="SAM" id="Phobius"/>
    </source>
</evidence>
<dbReference type="Gramene" id="EME29932">
    <property type="protein sequence ID" value="EME29932"/>
    <property type="gene ID" value="Gasu_27170"/>
</dbReference>
<dbReference type="InterPro" id="IPR013083">
    <property type="entry name" value="Znf_RING/FYVE/PHD"/>
</dbReference>